<sequence length="725" mass="78676">MTTTTDSSGTAVLRAHGVGLVLAPSGSGLPAVVHWGADPGPLSGADVDALVRASVRQTAPGTLDAAWLVPIVPQESDGWSGRPGLVATRDGRPVFPRWTIDAIDVEGAAGLAGEACANVAVVRASSPGLALETRLAIEPGGVVTVRHRLTNTGEGVVSVAWLEAILPVPKGVRSLTEFAGRWTREKVPHTAPMPRGSNVRQTRRGRTGHDAPHVLIAARDATPANRSGELWSVHLGWSADVTSRTDRLHDTTAQIGAGELLRPEEIRLAPGEAYETPVAFFAWSDAGLDGLSARFHTYLRSRPNHPSNPRPLVLNTWEAVYFDHDPARLAELATLAASVGIERFVLDDGWFHDRRDDTRGLGDWVVDRTVWPDGLGPLADHVHALGMEFGLWFEPEMVSLDSDLARAHPDWLLHDPAHVPPPAHLSWRTQFVLDLARPEAYEHVLGQLDALVAELGVDFIKWDHNRDLVDTVHDGRPGTHEQTLAAWRLMAELKARYPGLEIESCSSGGARTDLGILQVADRVWASDSNDPVERQDIQRWTQLLLPPELVGGHVGPAVSHSSGRATDLSFRLATSLMGSAGFEWDISECDADEVATITRWAGLYRELRGLIHTGVAVHPDVSDPALRMTGAVALDGSEAVFTVATVATLEDAQPETIRLDGLHRDRRYRVRVRNEIGPDRHGFWTPEWYSAGGVELPGSLLVDVGLQPPTLWPMQAFVLHAVAVE</sequence>
<dbReference type="RefSeq" id="WP_243554016.1">
    <property type="nucleotide sequence ID" value="NZ_CP094528.1"/>
</dbReference>
<keyword evidence="3 8" id="KW-0378">Hydrolase</keyword>
<reference evidence="8 9" key="1">
    <citation type="submission" date="2022-03" db="EMBL/GenBank/DDBJ databases">
        <title>Mucilaginibacter sp. isolated from the gut of Protaetia brevitarsis seulensis larvae.</title>
        <authorList>
            <person name="Won M."/>
            <person name="Kim S.-J."/>
            <person name="Kwon S.-W."/>
        </authorList>
    </citation>
    <scope>NUCLEOTIDE SEQUENCE [LARGE SCALE GENOMIC DNA]</scope>
    <source>
        <strain evidence="8 9">CFWR-12</strain>
    </source>
</reference>
<evidence type="ECO:0000259" key="6">
    <source>
        <dbReference type="Pfam" id="PF16874"/>
    </source>
</evidence>
<evidence type="ECO:0000313" key="8">
    <source>
        <dbReference type="EMBL" id="UOE43048.1"/>
    </source>
</evidence>
<dbReference type="CDD" id="cd14791">
    <property type="entry name" value="GH36"/>
    <property type="match status" value="1"/>
</dbReference>
<accession>A0ABY4BZ97</accession>
<organism evidence="8 9">
    <name type="scientific">Agromyces larvae</name>
    <dbReference type="NCBI Taxonomy" id="2929802"/>
    <lineage>
        <taxon>Bacteria</taxon>
        <taxon>Bacillati</taxon>
        <taxon>Actinomycetota</taxon>
        <taxon>Actinomycetes</taxon>
        <taxon>Micrococcales</taxon>
        <taxon>Microbacteriaceae</taxon>
        <taxon>Agromyces</taxon>
    </lineage>
</organism>
<proteinExistence type="predicted"/>
<evidence type="ECO:0000256" key="5">
    <source>
        <dbReference type="SAM" id="MobiDB-lite"/>
    </source>
</evidence>
<dbReference type="Gene3D" id="3.20.20.70">
    <property type="entry name" value="Aldolase class I"/>
    <property type="match status" value="1"/>
</dbReference>
<dbReference type="PRINTS" id="PR00743">
    <property type="entry name" value="GLHYDRLASE36"/>
</dbReference>
<keyword evidence="9" id="KW-1185">Reference proteome</keyword>
<dbReference type="PANTHER" id="PTHR43053">
    <property type="entry name" value="GLYCOSIDASE FAMILY 31"/>
    <property type="match status" value="1"/>
</dbReference>
<dbReference type="Gene3D" id="2.70.98.60">
    <property type="entry name" value="alpha-galactosidase from lactobacil brevis"/>
    <property type="match status" value="1"/>
</dbReference>
<dbReference type="InterPro" id="IPR000111">
    <property type="entry name" value="Glyco_hydro_27/36_CS"/>
</dbReference>
<dbReference type="InterPro" id="IPR031705">
    <property type="entry name" value="Glyco_hydro_36_C"/>
</dbReference>
<evidence type="ECO:0000259" key="7">
    <source>
        <dbReference type="Pfam" id="PF16875"/>
    </source>
</evidence>
<name>A0ABY4BZ97_9MICO</name>
<evidence type="ECO:0000256" key="1">
    <source>
        <dbReference type="ARBA" id="ARBA00001255"/>
    </source>
</evidence>
<dbReference type="PANTHER" id="PTHR43053:SF3">
    <property type="entry name" value="ALPHA-GALACTOSIDASE C-RELATED"/>
    <property type="match status" value="1"/>
</dbReference>
<dbReference type="InterPro" id="IPR038417">
    <property type="entry name" value="Alpga-gal_N_sf"/>
</dbReference>
<dbReference type="EMBL" id="CP094528">
    <property type="protein sequence ID" value="UOE43048.1"/>
    <property type="molecule type" value="Genomic_DNA"/>
</dbReference>
<dbReference type="InterPro" id="IPR031704">
    <property type="entry name" value="Glyco_hydro_36_N"/>
</dbReference>
<dbReference type="GO" id="GO:0004557">
    <property type="term" value="F:alpha-galactosidase activity"/>
    <property type="evidence" value="ECO:0007669"/>
    <property type="project" value="UniProtKB-EC"/>
</dbReference>
<gene>
    <name evidence="8" type="ORF">MTO99_12715</name>
</gene>
<feature type="domain" description="Glycosyl hydrolase family 36 N-terminal" evidence="7">
    <location>
        <begin position="28"/>
        <end position="269"/>
    </location>
</feature>
<dbReference type="SUPFAM" id="SSF51445">
    <property type="entry name" value="(Trans)glycosidases"/>
    <property type="match status" value="1"/>
</dbReference>
<dbReference type="Pfam" id="PF16875">
    <property type="entry name" value="Glyco_hydro_36N"/>
    <property type="match status" value="1"/>
</dbReference>
<evidence type="ECO:0000313" key="9">
    <source>
        <dbReference type="Proteomes" id="UP000832097"/>
    </source>
</evidence>
<dbReference type="InterPro" id="IPR013785">
    <property type="entry name" value="Aldolase_TIM"/>
</dbReference>
<evidence type="ECO:0000256" key="2">
    <source>
        <dbReference type="ARBA" id="ARBA00012755"/>
    </source>
</evidence>
<evidence type="ECO:0000256" key="4">
    <source>
        <dbReference type="ARBA" id="ARBA00023295"/>
    </source>
</evidence>
<dbReference type="InterPro" id="IPR017853">
    <property type="entry name" value="GH"/>
</dbReference>
<dbReference type="Pfam" id="PF16874">
    <property type="entry name" value="Glyco_hydro_36C"/>
    <property type="match status" value="1"/>
</dbReference>
<evidence type="ECO:0000256" key="3">
    <source>
        <dbReference type="ARBA" id="ARBA00022801"/>
    </source>
</evidence>
<comment type="catalytic activity">
    <reaction evidence="1">
        <text>Hydrolysis of terminal, non-reducing alpha-D-galactose residues in alpha-D-galactosides, including galactose oligosaccharides, galactomannans and galactolipids.</text>
        <dbReference type="EC" id="3.2.1.22"/>
    </reaction>
</comment>
<dbReference type="InterPro" id="IPR002252">
    <property type="entry name" value="Glyco_hydro_36"/>
</dbReference>
<dbReference type="PROSITE" id="PS00512">
    <property type="entry name" value="ALPHA_GALACTOSIDASE"/>
    <property type="match status" value="1"/>
</dbReference>
<dbReference type="EC" id="3.2.1.22" evidence="2"/>
<feature type="domain" description="Glycosyl hydrolase family 36 C-terminal" evidence="6">
    <location>
        <begin position="631"/>
        <end position="720"/>
    </location>
</feature>
<keyword evidence="4 8" id="KW-0326">Glycosidase</keyword>
<dbReference type="Pfam" id="PF02065">
    <property type="entry name" value="Melibiase"/>
    <property type="match status" value="1"/>
</dbReference>
<dbReference type="Proteomes" id="UP000832097">
    <property type="component" value="Chromosome"/>
</dbReference>
<protein>
    <recommendedName>
        <fullName evidence="2">alpha-galactosidase</fullName>
        <ecNumber evidence="2">3.2.1.22</ecNumber>
    </recommendedName>
</protein>
<feature type="region of interest" description="Disordered" evidence="5">
    <location>
        <begin position="187"/>
        <end position="206"/>
    </location>
</feature>
<dbReference type="InterPro" id="IPR050985">
    <property type="entry name" value="Alpha-glycosidase_related"/>
</dbReference>